<sequence length="838" mass="96986">MMTPNTIFKKYLRPFVFFCLVAIPFLAQTQIHLTEKEEQTLIIPQVKHNQTIPEQSIYLQTDKDIYETQENLWFNAIIKNAVTLKNDTNSSIFYLSIIDENKKPIINAKYPIIDGQVDGYLFLKEVLQPGFYNLVGYTNRSIRDRSQLYHTTKQIEIKEHIIPKILYKQQNALVINNQTQLDLEVLPRTGLSTKNIKVRLIGTKGNKSTILGKGNTDQQGNVRLLVNHDEAIPFSNYFLETIAKQQEKQVDPFQLNLGRESKKTIKFYTQNSSLIDGISQTISFQCHDRNGVPTSLEAILLENNKVIDTLKTNLNGLGQFQITPKLKTQYQLLPRGEEILDYQFPKIESKGAIFTVENVSRQLLELQFKTNSLKEYKGNFYVRLQSRGFIHYIGKGEFIKTNQRIKIPIGKLPSGIAEVSIVDKEMNSLFNRLVYVHPEQKLYITQQNSLENQYYTKSKVRLQLRVTDQRNRPLSAKFNIRVYDHLYNVDHIDRNIASFYHLESVLNEPIYNAGTYFLPEANNDLIVQLVNTIPAKNYIWSINEQATNHGKFHIQETVVGKLMKRTENGTLVPVAFGEVQLFSPKAITALNTDETGMFKIPKELLISSRGERLFVKSLQPNTIIELLKNDNTIFNDEAVRNQFPIQLQYASKNESTEMLEDQIRYFDINSINFLDEVVVKAKHKNRVKDEQDIVEYVGTGGNYVCYEYNVFNCVNHRSGRPPEFGKVYRDNYGRRIVFRASKAKSVSPNINKPKDYVIIQSFYPKKNFKQPQYINQEDELELDNRKTLFWESGIQADQNGNIDLSFYTSDNRGKYKGIVDVYTDDGQFGVYEFSINVY</sequence>
<accession>A0A6M0CK21</accession>
<dbReference type="RefSeq" id="WP_164031659.1">
    <property type="nucleotide sequence ID" value="NZ_JAABOQ010000003.1"/>
</dbReference>
<feature type="signal peptide" evidence="1">
    <location>
        <begin position="1"/>
        <end position="27"/>
    </location>
</feature>
<evidence type="ECO:0008006" key="4">
    <source>
        <dbReference type="Google" id="ProtNLM"/>
    </source>
</evidence>
<keyword evidence="1" id="KW-0732">Signal</keyword>
<name>A0A6M0CK21_9FLAO</name>
<organism evidence="2 3">
    <name type="scientific">Spongiivirga citrea</name>
    <dbReference type="NCBI Taxonomy" id="1481457"/>
    <lineage>
        <taxon>Bacteria</taxon>
        <taxon>Pseudomonadati</taxon>
        <taxon>Bacteroidota</taxon>
        <taxon>Flavobacteriia</taxon>
        <taxon>Flavobacteriales</taxon>
        <taxon>Flavobacteriaceae</taxon>
        <taxon>Spongiivirga</taxon>
    </lineage>
</organism>
<evidence type="ECO:0000313" key="2">
    <source>
        <dbReference type="EMBL" id="NER17303.1"/>
    </source>
</evidence>
<dbReference type="AlphaFoldDB" id="A0A6M0CK21"/>
<comment type="caution">
    <text evidence="2">The sequence shown here is derived from an EMBL/GenBank/DDBJ whole genome shotgun (WGS) entry which is preliminary data.</text>
</comment>
<keyword evidence="3" id="KW-1185">Reference proteome</keyword>
<dbReference type="Proteomes" id="UP000474296">
    <property type="component" value="Unassembled WGS sequence"/>
</dbReference>
<proteinExistence type="predicted"/>
<feature type="chain" id="PRO_5027048111" description="Macroglobulin domain-containing protein" evidence="1">
    <location>
        <begin position="28"/>
        <end position="838"/>
    </location>
</feature>
<reference evidence="2 3" key="1">
    <citation type="submission" date="2020-01" db="EMBL/GenBank/DDBJ databases">
        <title>Spongiivirga citrea KCTC 32990T.</title>
        <authorList>
            <person name="Wang G."/>
        </authorList>
    </citation>
    <scope>NUCLEOTIDE SEQUENCE [LARGE SCALE GENOMIC DNA]</scope>
    <source>
        <strain evidence="2 3">KCTC 32990</strain>
    </source>
</reference>
<protein>
    <recommendedName>
        <fullName evidence="4">Macroglobulin domain-containing protein</fullName>
    </recommendedName>
</protein>
<dbReference type="EMBL" id="JAABOQ010000003">
    <property type="protein sequence ID" value="NER17303.1"/>
    <property type="molecule type" value="Genomic_DNA"/>
</dbReference>
<evidence type="ECO:0000256" key="1">
    <source>
        <dbReference type="SAM" id="SignalP"/>
    </source>
</evidence>
<dbReference type="Gene3D" id="2.60.40.1930">
    <property type="match status" value="1"/>
</dbReference>
<evidence type="ECO:0000313" key="3">
    <source>
        <dbReference type="Proteomes" id="UP000474296"/>
    </source>
</evidence>
<gene>
    <name evidence="2" type="ORF">GWK10_08775</name>
</gene>